<sequence length="217" mass="23874">MDYEQYNALPTLEQANEAFTPQDRDRILPKLTQLFNTPAYRDTYAFGLVHRHFELKSGEQMVTTNLVTSPEILNPQDPTVVPDRWTADGVAFEYTRLNPGATATPVPSAELLKAFRAIVGPELGRYVGIFTNPKLGPGRTLMDGTENAEKRQQSLRIVDILSRAGCSCGPGGGCECGACPDPKACEHWITAAWFAYQGEDSNMAVAMECVKCNIRCP</sequence>
<dbReference type="RefSeq" id="XP_001840222.2">
    <property type="nucleotide sequence ID" value="XM_001840170.2"/>
</dbReference>
<dbReference type="AlphaFoldDB" id="A8PBM7"/>
<reference evidence="1 2" key="1">
    <citation type="journal article" date="2010" name="Proc. Natl. Acad. Sci. U.S.A.">
        <title>Insights into evolution of multicellular fungi from the assembled chromosomes of the mushroom Coprinopsis cinerea (Coprinus cinereus).</title>
        <authorList>
            <person name="Stajich J.E."/>
            <person name="Wilke S.K."/>
            <person name="Ahren D."/>
            <person name="Au C.H."/>
            <person name="Birren B.W."/>
            <person name="Borodovsky M."/>
            <person name="Burns C."/>
            <person name="Canback B."/>
            <person name="Casselton L.A."/>
            <person name="Cheng C.K."/>
            <person name="Deng J."/>
            <person name="Dietrich F.S."/>
            <person name="Fargo D.C."/>
            <person name="Farman M.L."/>
            <person name="Gathman A.C."/>
            <person name="Goldberg J."/>
            <person name="Guigo R."/>
            <person name="Hoegger P.J."/>
            <person name="Hooker J.B."/>
            <person name="Huggins A."/>
            <person name="James T.Y."/>
            <person name="Kamada T."/>
            <person name="Kilaru S."/>
            <person name="Kodira C."/>
            <person name="Kues U."/>
            <person name="Kupfer D."/>
            <person name="Kwan H.S."/>
            <person name="Lomsadze A."/>
            <person name="Li W."/>
            <person name="Lilly W.W."/>
            <person name="Ma L.J."/>
            <person name="Mackey A.J."/>
            <person name="Manning G."/>
            <person name="Martin F."/>
            <person name="Muraguchi H."/>
            <person name="Natvig D.O."/>
            <person name="Palmerini H."/>
            <person name="Ramesh M.A."/>
            <person name="Rehmeyer C.J."/>
            <person name="Roe B.A."/>
            <person name="Shenoy N."/>
            <person name="Stanke M."/>
            <person name="Ter-Hovhannisyan V."/>
            <person name="Tunlid A."/>
            <person name="Velagapudi R."/>
            <person name="Vision T.J."/>
            <person name="Zeng Q."/>
            <person name="Zolan M.E."/>
            <person name="Pukkila P.J."/>
        </authorList>
    </citation>
    <scope>NUCLEOTIDE SEQUENCE [LARGE SCALE GENOMIC DNA]</scope>
    <source>
        <strain evidence="2">Okayama-7 / 130 / ATCC MYA-4618 / FGSC 9003</strain>
    </source>
</reference>
<dbReference type="eggNOG" id="ENOG502SC6R">
    <property type="taxonomic scope" value="Eukaryota"/>
</dbReference>
<dbReference type="HOGENOM" id="CLU_1272224_0_0_1"/>
<gene>
    <name evidence="1" type="ORF">CC1G_02685</name>
</gene>
<dbReference type="Proteomes" id="UP000001861">
    <property type="component" value="Unassembled WGS sequence"/>
</dbReference>
<evidence type="ECO:0000313" key="1">
    <source>
        <dbReference type="EMBL" id="EAU81669.2"/>
    </source>
</evidence>
<accession>A8PBM7</accession>
<keyword evidence="2" id="KW-1185">Reference proteome</keyword>
<dbReference type="STRING" id="240176.A8PBM7"/>
<dbReference type="GeneID" id="6016854"/>
<comment type="caution">
    <text evidence="1">The sequence shown here is derived from an EMBL/GenBank/DDBJ whole genome shotgun (WGS) entry which is preliminary data.</text>
</comment>
<name>A8PBM7_COPC7</name>
<dbReference type="InParanoid" id="A8PBM7"/>
<dbReference type="EMBL" id="AACS02000004">
    <property type="protein sequence ID" value="EAU81669.2"/>
    <property type="molecule type" value="Genomic_DNA"/>
</dbReference>
<organism evidence="1 2">
    <name type="scientific">Coprinopsis cinerea (strain Okayama-7 / 130 / ATCC MYA-4618 / FGSC 9003)</name>
    <name type="common">Inky cap fungus</name>
    <name type="synonym">Hormographiella aspergillata</name>
    <dbReference type="NCBI Taxonomy" id="240176"/>
    <lineage>
        <taxon>Eukaryota</taxon>
        <taxon>Fungi</taxon>
        <taxon>Dikarya</taxon>
        <taxon>Basidiomycota</taxon>
        <taxon>Agaricomycotina</taxon>
        <taxon>Agaricomycetes</taxon>
        <taxon>Agaricomycetidae</taxon>
        <taxon>Agaricales</taxon>
        <taxon>Agaricineae</taxon>
        <taxon>Psathyrellaceae</taxon>
        <taxon>Coprinopsis</taxon>
    </lineage>
</organism>
<dbReference type="OrthoDB" id="2322999at2759"/>
<dbReference type="VEuPathDB" id="FungiDB:CC1G_02685"/>
<proteinExistence type="predicted"/>
<evidence type="ECO:0000313" key="2">
    <source>
        <dbReference type="Proteomes" id="UP000001861"/>
    </source>
</evidence>
<dbReference type="KEGG" id="cci:CC1G_02685"/>
<protein>
    <submittedName>
        <fullName evidence="1">Uncharacterized protein</fullName>
    </submittedName>
</protein>